<dbReference type="InterPro" id="IPR051422">
    <property type="entry name" value="AlkB_tRNA_MeTrf/Diox"/>
</dbReference>
<name>A0ABP8JJU1_9MICO</name>
<evidence type="ECO:0000259" key="3">
    <source>
        <dbReference type="Pfam" id="PF08241"/>
    </source>
</evidence>
<evidence type="ECO:0000256" key="1">
    <source>
        <dbReference type="ARBA" id="ARBA00022603"/>
    </source>
</evidence>
<dbReference type="Proteomes" id="UP001500390">
    <property type="component" value="Unassembled WGS sequence"/>
</dbReference>
<dbReference type="Pfam" id="PF08241">
    <property type="entry name" value="Methyltransf_11"/>
    <property type="match status" value="1"/>
</dbReference>
<feature type="domain" description="Methyltransferase type 11" evidence="3">
    <location>
        <begin position="48"/>
        <end position="137"/>
    </location>
</feature>
<sequence>MSVLEQRLKAFYAAEMMDRAGRMLSLERTTRVDAFVQGLRAVRAQLVLEVGCGAGRDGVILRQSGCAYVGVDFSPVAVRTCRDRKLNAVVASATEVPFADDSFDAAWSMSTLMHLPGDGFSKAIRELGRVVRCGGVVEIGVWGHFRNREWTSPDGRYFIHRSDDQVQSDVKALGEVVAFDTWSWSPDGGHYQWVRVITR</sequence>
<protein>
    <recommendedName>
        <fullName evidence="3">Methyltransferase type 11 domain-containing protein</fullName>
    </recommendedName>
</protein>
<dbReference type="InterPro" id="IPR029063">
    <property type="entry name" value="SAM-dependent_MTases_sf"/>
</dbReference>
<organism evidence="4 5">
    <name type="scientific">Ornithinibacter aureus</name>
    <dbReference type="NCBI Taxonomy" id="622664"/>
    <lineage>
        <taxon>Bacteria</taxon>
        <taxon>Bacillati</taxon>
        <taxon>Actinomycetota</taxon>
        <taxon>Actinomycetes</taxon>
        <taxon>Micrococcales</taxon>
        <taxon>Intrasporangiaceae</taxon>
        <taxon>Ornithinibacter</taxon>
    </lineage>
</organism>
<comment type="caution">
    <text evidence="4">The sequence shown here is derived from an EMBL/GenBank/DDBJ whole genome shotgun (WGS) entry which is preliminary data.</text>
</comment>
<gene>
    <name evidence="4" type="ORF">GCM10023153_10390</name>
</gene>
<dbReference type="InterPro" id="IPR013216">
    <property type="entry name" value="Methyltransf_11"/>
</dbReference>
<evidence type="ECO:0000313" key="5">
    <source>
        <dbReference type="Proteomes" id="UP001500390"/>
    </source>
</evidence>
<dbReference type="PANTHER" id="PTHR13069:SF21">
    <property type="entry name" value="ALKYLATED DNA REPAIR PROTEIN ALKB HOMOLOG 8"/>
    <property type="match status" value="1"/>
</dbReference>
<evidence type="ECO:0000256" key="2">
    <source>
        <dbReference type="ARBA" id="ARBA00022679"/>
    </source>
</evidence>
<accession>A0ABP8JJU1</accession>
<keyword evidence="1" id="KW-0489">Methyltransferase</keyword>
<dbReference type="PANTHER" id="PTHR13069">
    <property type="entry name" value="ALKYLATED DNA REPAIR PROTEIN ALKB HOMOLOG 8"/>
    <property type="match status" value="1"/>
</dbReference>
<dbReference type="EMBL" id="BAABFX010000020">
    <property type="protein sequence ID" value="GAA4391922.1"/>
    <property type="molecule type" value="Genomic_DNA"/>
</dbReference>
<dbReference type="CDD" id="cd02440">
    <property type="entry name" value="AdoMet_MTases"/>
    <property type="match status" value="1"/>
</dbReference>
<dbReference type="RefSeq" id="WP_159903044.1">
    <property type="nucleotide sequence ID" value="NZ_BAABFX010000020.1"/>
</dbReference>
<keyword evidence="2" id="KW-0808">Transferase</keyword>
<dbReference type="Gene3D" id="3.40.50.150">
    <property type="entry name" value="Vaccinia Virus protein VP39"/>
    <property type="match status" value="1"/>
</dbReference>
<dbReference type="SUPFAM" id="SSF53335">
    <property type="entry name" value="S-adenosyl-L-methionine-dependent methyltransferases"/>
    <property type="match status" value="1"/>
</dbReference>
<proteinExistence type="predicted"/>
<reference evidence="5" key="1">
    <citation type="journal article" date="2019" name="Int. J. Syst. Evol. Microbiol.">
        <title>The Global Catalogue of Microorganisms (GCM) 10K type strain sequencing project: providing services to taxonomists for standard genome sequencing and annotation.</title>
        <authorList>
            <consortium name="The Broad Institute Genomics Platform"/>
            <consortium name="The Broad Institute Genome Sequencing Center for Infectious Disease"/>
            <person name="Wu L."/>
            <person name="Ma J."/>
        </authorList>
    </citation>
    <scope>NUCLEOTIDE SEQUENCE [LARGE SCALE GENOMIC DNA]</scope>
    <source>
        <strain evidence="5">JCM 17738</strain>
    </source>
</reference>
<keyword evidence="5" id="KW-1185">Reference proteome</keyword>
<evidence type="ECO:0000313" key="4">
    <source>
        <dbReference type="EMBL" id="GAA4391922.1"/>
    </source>
</evidence>